<organism evidence="5 6">
    <name type="scientific">Collybiopsis luxurians FD-317 M1</name>
    <dbReference type="NCBI Taxonomy" id="944289"/>
    <lineage>
        <taxon>Eukaryota</taxon>
        <taxon>Fungi</taxon>
        <taxon>Dikarya</taxon>
        <taxon>Basidiomycota</taxon>
        <taxon>Agaricomycotina</taxon>
        <taxon>Agaricomycetes</taxon>
        <taxon>Agaricomycetidae</taxon>
        <taxon>Agaricales</taxon>
        <taxon>Marasmiineae</taxon>
        <taxon>Omphalotaceae</taxon>
        <taxon>Collybiopsis</taxon>
        <taxon>Collybiopsis luxurians</taxon>
    </lineage>
</organism>
<dbReference type="InterPro" id="IPR002182">
    <property type="entry name" value="NB-ARC"/>
</dbReference>
<dbReference type="PRINTS" id="PR00364">
    <property type="entry name" value="DISEASERSIST"/>
</dbReference>
<keyword evidence="6" id="KW-1185">Reference proteome</keyword>
<evidence type="ECO:0000256" key="1">
    <source>
        <dbReference type="ARBA" id="ARBA00022737"/>
    </source>
</evidence>
<evidence type="ECO:0000256" key="3">
    <source>
        <dbReference type="PROSITE-ProRule" id="PRU00339"/>
    </source>
</evidence>
<feature type="repeat" description="TPR" evidence="3">
    <location>
        <begin position="621"/>
        <end position="654"/>
    </location>
</feature>
<evidence type="ECO:0000259" key="4">
    <source>
        <dbReference type="Pfam" id="PF00931"/>
    </source>
</evidence>
<dbReference type="InterPro" id="IPR027417">
    <property type="entry name" value="P-loop_NTPase"/>
</dbReference>
<dbReference type="Proteomes" id="UP000053593">
    <property type="component" value="Unassembled WGS sequence"/>
</dbReference>
<dbReference type="EMBL" id="KN834820">
    <property type="protein sequence ID" value="KIK54105.1"/>
    <property type="molecule type" value="Genomic_DNA"/>
</dbReference>
<feature type="domain" description="NB-ARC" evidence="4">
    <location>
        <begin position="9"/>
        <end position="140"/>
    </location>
</feature>
<dbReference type="SUPFAM" id="SSF52540">
    <property type="entry name" value="P-loop containing nucleoside triphosphate hydrolases"/>
    <property type="match status" value="1"/>
</dbReference>
<dbReference type="InterPro" id="IPR019734">
    <property type="entry name" value="TPR_rpt"/>
</dbReference>
<sequence>MVIGRDMEIKETLEALLNNSHPRIAIMGFGGMGKTTLASKAFHNDKVQEKYRTRYFISCEGVLNVDQLWTKMAIAFLLKIQPSSPGGNRFAEAQEMIQIQNQILSLLKEKPMLLCLDSFETLWDSTKGFDELQEVLKRLNQISTLGLVITMRGIQGPGLINWKIVLLDQLTLNDSIYIFKSVTSKDPDENSLYILQELAGIPLAIHLFAAMVKDGYEDTESIRSRWKTDGTSIIERGEEGRLSQLDFSIRLSVDSPRMTSERKKALFVLAYLPSGLKNGPVLEGLNTIVPNFQSNLHELHRRAFVSLNFGRYIMLPPVARYCKEHLKVSKEVGARLCRQFSEFLNGCTMDQLKEESTNISSILMFGCQQNVYEKHSEHLVETCLKYTRCLLDYRLQPDQELIHAAFQLTSENYLLKASLWKILGEIQYQQYMIDEAIASFEKALNSYKAAENWNTARSEYANTFLWLGRAYSFADKFSEAEFFLKKTLVEFQQQNDGKGEASTFEELGNLYYMRDRLSDAQEASSNALALYEKIQNRLGQATSFIILGDLYTRMYKFSDAQEALYKAFIFFEEVSDPLGLAHSLSSLGNLYMRMCRFEDAQEALHKALAVYEYIQNRLGLANSYQSLGVLYRRMDRFKDAQETLHKALVSFEKIQNKFGLAHSLEDLGDLYVRMHRLEDAREALGKALVFYKEIQDELGQATCLRKLEEICMSMDKKRQV</sequence>
<dbReference type="AlphaFoldDB" id="A0A0D0AUA3"/>
<dbReference type="SMART" id="SM00028">
    <property type="entry name" value="TPR"/>
    <property type="match status" value="7"/>
</dbReference>
<dbReference type="Gene3D" id="3.40.50.300">
    <property type="entry name" value="P-loop containing nucleotide triphosphate hydrolases"/>
    <property type="match status" value="1"/>
</dbReference>
<dbReference type="PANTHER" id="PTHR45641">
    <property type="entry name" value="TETRATRICOPEPTIDE REPEAT PROTEIN (AFU_ORTHOLOGUE AFUA_6G03870)"/>
    <property type="match status" value="1"/>
</dbReference>
<reference evidence="5 6" key="1">
    <citation type="submission" date="2014-04" db="EMBL/GenBank/DDBJ databases">
        <title>Evolutionary Origins and Diversification of the Mycorrhizal Mutualists.</title>
        <authorList>
            <consortium name="DOE Joint Genome Institute"/>
            <consortium name="Mycorrhizal Genomics Consortium"/>
            <person name="Kohler A."/>
            <person name="Kuo A."/>
            <person name="Nagy L.G."/>
            <person name="Floudas D."/>
            <person name="Copeland A."/>
            <person name="Barry K.W."/>
            <person name="Cichocki N."/>
            <person name="Veneault-Fourrey C."/>
            <person name="LaButti K."/>
            <person name="Lindquist E.A."/>
            <person name="Lipzen A."/>
            <person name="Lundell T."/>
            <person name="Morin E."/>
            <person name="Murat C."/>
            <person name="Riley R."/>
            <person name="Ohm R."/>
            <person name="Sun H."/>
            <person name="Tunlid A."/>
            <person name="Henrissat B."/>
            <person name="Grigoriev I.V."/>
            <person name="Hibbett D.S."/>
            <person name="Martin F."/>
        </authorList>
    </citation>
    <scope>NUCLEOTIDE SEQUENCE [LARGE SCALE GENOMIC DNA]</scope>
    <source>
        <strain evidence="5 6">FD-317 M1</strain>
    </source>
</reference>
<dbReference type="GO" id="GO:0043531">
    <property type="term" value="F:ADP binding"/>
    <property type="evidence" value="ECO:0007669"/>
    <property type="project" value="InterPro"/>
</dbReference>
<dbReference type="HOGENOM" id="CLU_342279_0_0_1"/>
<evidence type="ECO:0000256" key="2">
    <source>
        <dbReference type="ARBA" id="ARBA00022803"/>
    </source>
</evidence>
<dbReference type="PROSITE" id="PS50005">
    <property type="entry name" value="TPR"/>
    <property type="match status" value="2"/>
</dbReference>
<dbReference type="Pfam" id="PF13424">
    <property type="entry name" value="TPR_12"/>
    <property type="match status" value="1"/>
</dbReference>
<dbReference type="OrthoDB" id="431454at2759"/>
<dbReference type="InterPro" id="IPR011990">
    <property type="entry name" value="TPR-like_helical_dom_sf"/>
</dbReference>
<dbReference type="PANTHER" id="PTHR45641:SF19">
    <property type="entry name" value="NEPHROCYSTIN-3"/>
    <property type="match status" value="1"/>
</dbReference>
<dbReference type="SUPFAM" id="SSF48452">
    <property type="entry name" value="TPR-like"/>
    <property type="match status" value="2"/>
</dbReference>
<keyword evidence="2 3" id="KW-0802">TPR repeat</keyword>
<dbReference type="Gene3D" id="1.25.40.10">
    <property type="entry name" value="Tetratricopeptide repeat domain"/>
    <property type="match status" value="2"/>
</dbReference>
<keyword evidence="1" id="KW-0677">Repeat</keyword>
<gene>
    <name evidence="5" type="ORF">GYMLUDRAFT_249859</name>
</gene>
<protein>
    <recommendedName>
        <fullName evidence="4">NB-ARC domain-containing protein</fullName>
    </recommendedName>
</protein>
<accession>A0A0D0AUA3</accession>
<evidence type="ECO:0000313" key="5">
    <source>
        <dbReference type="EMBL" id="KIK54105.1"/>
    </source>
</evidence>
<evidence type="ECO:0000313" key="6">
    <source>
        <dbReference type="Proteomes" id="UP000053593"/>
    </source>
</evidence>
<name>A0A0D0AUA3_9AGAR</name>
<feature type="repeat" description="TPR" evidence="3">
    <location>
        <begin position="581"/>
        <end position="614"/>
    </location>
</feature>
<proteinExistence type="predicted"/>
<dbReference type="Pfam" id="PF00931">
    <property type="entry name" value="NB-ARC"/>
    <property type="match status" value="1"/>
</dbReference>